<name>A0A448WME6_9PLAT</name>
<evidence type="ECO:0000256" key="1">
    <source>
        <dbReference type="SAM" id="Phobius"/>
    </source>
</evidence>
<sequence length="139" mass="14206">MYHTTVDSDAVADDCCLGSWSGGKRDESFGPSGLGLCAGQTGGERTCLWATVACALGALLLVAGLLFTLLHHVVGVLLLPSSGDRGASLGPGLITAGGLLVALGVGLTCMARRQAAAALQALRRDEAVRQRQAIRAYQA</sequence>
<keyword evidence="1" id="KW-0812">Transmembrane</keyword>
<accession>A0A448WME6</accession>
<protein>
    <submittedName>
        <fullName evidence="2">Uncharacterized protein</fullName>
    </submittedName>
</protein>
<reference evidence="2" key="1">
    <citation type="submission" date="2018-11" db="EMBL/GenBank/DDBJ databases">
        <authorList>
            <consortium name="Pathogen Informatics"/>
        </authorList>
    </citation>
    <scope>NUCLEOTIDE SEQUENCE</scope>
</reference>
<dbReference type="AlphaFoldDB" id="A0A448WME6"/>
<evidence type="ECO:0000313" key="3">
    <source>
        <dbReference type="Proteomes" id="UP000784294"/>
    </source>
</evidence>
<dbReference type="EMBL" id="CAAALY010024306">
    <property type="protein sequence ID" value="VEL15349.1"/>
    <property type="molecule type" value="Genomic_DNA"/>
</dbReference>
<evidence type="ECO:0000313" key="2">
    <source>
        <dbReference type="EMBL" id="VEL15349.1"/>
    </source>
</evidence>
<keyword evidence="3" id="KW-1185">Reference proteome</keyword>
<keyword evidence="1" id="KW-0472">Membrane</keyword>
<keyword evidence="1" id="KW-1133">Transmembrane helix</keyword>
<dbReference type="Proteomes" id="UP000784294">
    <property type="component" value="Unassembled WGS sequence"/>
</dbReference>
<comment type="caution">
    <text evidence="2">The sequence shown here is derived from an EMBL/GenBank/DDBJ whole genome shotgun (WGS) entry which is preliminary data.</text>
</comment>
<feature type="transmembrane region" description="Helical" evidence="1">
    <location>
        <begin position="89"/>
        <end position="110"/>
    </location>
</feature>
<proteinExistence type="predicted"/>
<feature type="transmembrane region" description="Helical" evidence="1">
    <location>
        <begin position="48"/>
        <end position="69"/>
    </location>
</feature>
<organism evidence="2 3">
    <name type="scientific">Protopolystoma xenopodis</name>
    <dbReference type="NCBI Taxonomy" id="117903"/>
    <lineage>
        <taxon>Eukaryota</taxon>
        <taxon>Metazoa</taxon>
        <taxon>Spiralia</taxon>
        <taxon>Lophotrochozoa</taxon>
        <taxon>Platyhelminthes</taxon>
        <taxon>Monogenea</taxon>
        <taxon>Polyopisthocotylea</taxon>
        <taxon>Polystomatidea</taxon>
        <taxon>Polystomatidae</taxon>
        <taxon>Protopolystoma</taxon>
    </lineage>
</organism>
<gene>
    <name evidence="2" type="ORF">PXEA_LOCUS8789</name>
</gene>